<keyword evidence="1" id="KW-1133">Transmembrane helix</keyword>
<dbReference type="InterPro" id="IPR043502">
    <property type="entry name" value="DNA/RNA_pol_sf"/>
</dbReference>
<proteinExistence type="predicted"/>
<evidence type="ECO:0008006" key="4">
    <source>
        <dbReference type="Google" id="ProtNLM"/>
    </source>
</evidence>
<gene>
    <name evidence="2" type="ORF">AVEN_186454_1</name>
</gene>
<dbReference type="Proteomes" id="UP000499080">
    <property type="component" value="Unassembled WGS sequence"/>
</dbReference>
<dbReference type="Gene3D" id="3.30.70.270">
    <property type="match status" value="1"/>
</dbReference>
<evidence type="ECO:0000256" key="1">
    <source>
        <dbReference type="SAM" id="Phobius"/>
    </source>
</evidence>
<sequence length="148" mass="16946">MKTVGTTRIRPVFDASAKQKGSPTLKDCLGKGLNLIELIPSILHRFRMNLIVVSVDIRKAFLQIRLYHKDKDYLSFLWYGTDGKLKNYRHCRVVFGVTSSSFLLVSVIQYLLESTFKELNGNPKYKVDIINQLEKSVYVDNCLASVKN</sequence>
<name>A0A4Y2V9N1_ARAVE</name>
<dbReference type="EMBL" id="BGPR01044447">
    <property type="protein sequence ID" value="GBO21222.1"/>
    <property type="molecule type" value="Genomic_DNA"/>
</dbReference>
<keyword evidence="1" id="KW-0812">Transmembrane</keyword>
<organism evidence="2 3">
    <name type="scientific">Araneus ventricosus</name>
    <name type="common">Orbweaver spider</name>
    <name type="synonym">Epeira ventricosa</name>
    <dbReference type="NCBI Taxonomy" id="182803"/>
    <lineage>
        <taxon>Eukaryota</taxon>
        <taxon>Metazoa</taxon>
        <taxon>Ecdysozoa</taxon>
        <taxon>Arthropoda</taxon>
        <taxon>Chelicerata</taxon>
        <taxon>Arachnida</taxon>
        <taxon>Araneae</taxon>
        <taxon>Araneomorphae</taxon>
        <taxon>Entelegynae</taxon>
        <taxon>Araneoidea</taxon>
        <taxon>Araneidae</taxon>
        <taxon>Araneus</taxon>
    </lineage>
</organism>
<keyword evidence="3" id="KW-1185">Reference proteome</keyword>
<dbReference type="InterPro" id="IPR043128">
    <property type="entry name" value="Rev_trsase/Diguanyl_cyclase"/>
</dbReference>
<dbReference type="PANTHER" id="PTHR47331">
    <property type="entry name" value="PHD-TYPE DOMAIN-CONTAINING PROTEIN"/>
    <property type="match status" value="1"/>
</dbReference>
<dbReference type="GO" id="GO:0071897">
    <property type="term" value="P:DNA biosynthetic process"/>
    <property type="evidence" value="ECO:0007669"/>
    <property type="project" value="UniProtKB-ARBA"/>
</dbReference>
<protein>
    <recommendedName>
        <fullName evidence="4">Reverse transcriptase domain-containing protein</fullName>
    </recommendedName>
</protein>
<evidence type="ECO:0000313" key="3">
    <source>
        <dbReference type="Proteomes" id="UP000499080"/>
    </source>
</evidence>
<comment type="caution">
    <text evidence="2">The sequence shown here is derived from an EMBL/GenBank/DDBJ whole genome shotgun (WGS) entry which is preliminary data.</text>
</comment>
<dbReference type="AlphaFoldDB" id="A0A4Y2V9N1"/>
<keyword evidence="1" id="KW-0472">Membrane</keyword>
<feature type="transmembrane region" description="Helical" evidence="1">
    <location>
        <begin position="93"/>
        <end position="112"/>
    </location>
</feature>
<evidence type="ECO:0000313" key="2">
    <source>
        <dbReference type="EMBL" id="GBO21222.1"/>
    </source>
</evidence>
<dbReference type="SUPFAM" id="SSF56672">
    <property type="entry name" value="DNA/RNA polymerases"/>
    <property type="match status" value="1"/>
</dbReference>
<reference evidence="2 3" key="1">
    <citation type="journal article" date="2019" name="Sci. Rep.">
        <title>Orb-weaving spider Araneus ventricosus genome elucidates the spidroin gene catalogue.</title>
        <authorList>
            <person name="Kono N."/>
            <person name="Nakamura H."/>
            <person name="Ohtoshi R."/>
            <person name="Moran D.A.P."/>
            <person name="Shinohara A."/>
            <person name="Yoshida Y."/>
            <person name="Fujiwara M."/>
            <person name="Mori M."/>
            <person name="Tomita M."/>
            <person name="Arakawa K."/>
        </authorList>
    </citation>
    <scope>NUCLEOTIDE SEQUENCE [LARGE SCALE GENOMIC DNA]</scope>
</reference>
<dbReference type="Gene3D" id="3.10.10.10">
    <property type="entry name" value="HIV Type 1 Reverse Transcriptase, subunit A, domain 1"/>
    <property type="match status" value="1"/>
</dbReference>
<dbReference type="OrthoDB" id="6433744at2759"/>
<accession>A0A4Y2V9N1</accession>